<dbReference type="Proteomes" id="UP000003195">
    <property type="component" value="Unassembled WGS sequence"/>
</dbReference>
<dbReference type="InterPro" id="IPR010982">
    <property type="entry name" value="Lambda_DNA-bd_dom_sf"/>
</dbReference>
<reference evidence="2 3" key="1">
    <citation type="submission" date="2010-08" db="EMBL/GenBank/DDBJ databases">
        <authorList>
            <person name="Weinstock G."/>
            <person name="Sodergren E."/>
            <person name="Clifton S."/>
            <person name="Fulton L."/>
            <person name="Fulton B."/>
            <person name="Courtney L."/>
            <person name="Fronick C."/>
            <person name="Harrison M."/>
            <person name="Strong C."/>
            <person name="Farmer C."/>
            <person name="Delahaunty K."/>
            <person name="Markovic C."/>
            <person name="Hall O."/>
            <person name="Minx P."/>
            <person name="Tomlinson C."/>
            <person name="Mitreva M."/>
            <person name="Hou S."/>
            <person name="Chen J."/>
            <person name="Wollam A."/>
            <person name="Pepin K.H."/>
            <person name="Johnson M."/>
            <person name="Bhonagiri V."/>
            <person name="Zhang X."/>
            <person name="Suruliraj S."/>
            <person name="Warren W."/>
            <person name="Chinwalla A."/>
            <person name="Mardis E.R."/>
            <person name="Wilson R.K."/>
        </authorList>
    </citation>
    <scope>NUCLEOTIDE SEQUENCE [LARGE SCALE GENOMIC DNA]</scope>
    <source>
        <strain evidence="2 3">F0359</strain>
    </source>
</reference>
<accession>E2ZAT6</accession>
<keyword evidence="2" id="KW-0238">DNA-binding</keyword>
<keyword evidence="3" id="KW-1185">Reference proteome</keyword>
<dbReference type="HOGENOM" id="CLU_066192_49_2_9"/>
<sequence>MTYKIYIWKGGDDMQISLRAARVNAELTLIEAAKKIGIGKDTLMKWEKNSGLVNPIFQERISAAYDMPIDYIFFGPKTRI</sequence>
<feature type="domain" description="HTH cro/C1-type" evidence="1">
    <location>
        <begin position="18"/>
        <end position="72"/>
    </location>
</feature>
<dbReference type="CDD" id="cd00093">
    <property type="entry name" value="HTH_XRE"/>
    <property type="match status" value="1"/>
</dbReference>
<dbReference type="STRING" id="706434.HMPREF9429_00554"/>
<dbReference type="Pfam" id="PF01381">
    <property type="entry name" value="HTH_3"/>
    <property type="match status" value="1"/>
</dbReference>
<evidence type="ECO:0000313" key="3">
    <source>
        <dbReference type="Proteomes" id="UP000003195"/>
    </source>
</evidence>
<comment type="caution">
    <text evidence="2">The sequence shown here is derived from an EMBL/GenBank/DDBJ whole genome shotgun (WGS) entry which is preliminary data.</text>
</comment>
<proteinExistence type="predicted"/>
<dbReference type="EMBL" id="AECS01000012">
    <property type="protein sequence ID" value="EFQ04618.1"/>
    <property type="molecule type" value="Genomic_DNA"/>
</dbReference>
<dbReference type="SUPFAM" id="SSF47413">
    <property type="entry name" value="lambda repressor-like DNA-binding domains"/>
    <property type="match status" value="1"/>
</dbReference>
<gene>
    <name evidence="2" type="ORF">HMPREF9429_00554</name>
</gene>
<dbReference type="Gene3D" id="1.10.260.40">
    <property type="entry name" value="lambda repressor-like DNA-binding domains"/>
    <property type="match status" value="1"/>
</dbReference>
<dbReference type="GO" id="GO:0003677">
    <property type="term" value="F:DNA binding"/>
    <property type="evidence" value="ECO:0007669"/>
    <property type="project" value="UniProtKB-KW"/>
</dbReference>
<dbReference type="InterPro" id="IPR001387">
    <property type="entry name" value="Cro/C1-type_HTH"/>
</dbReference>
<dbReference type="eggNOG" id="ENOG5033B2D">
    <property type="taxonomic scope" value="Bacteria"/>
</dbReference>
<organism evidence="2 3">
    <name type="scientific">Megasphaera micronuciformis F0359</name>
    <dbReference type="NCBI Taxonomy" id="706434"/>
    <lineage>
        <taxon>Bacteria</taxon>
        <taxon>Bacillati</taxon>
        <taxon>Bacillota</taxon>
        <taxon>Negativicutes</taxon>
        <taxon>Veillonellales</taxon>
        <taxon>Veillonellaceae</taxon>
        <taxon>Megasphaera</taxon>
    </lineage>
</organism>
<dbReference type="PROSITE" id="PS50943">
    <property type="entry name" value="HTH_CROC1"/>
    <property type="match status" value="1"/>
</dbReference>
<name>E2ZAT6_9FIRM</name>
<evidence type="ECO:0000259" key="1">
    <source>
        <dbReference type="PROSITE" id="PS50943"/>
    </source>
</evidence>
<evidence type="ECO:0000313" key="2">
    <source>
        <dbReference type="EMBL" id="EFQ04618.1"/>
    </source>
</evidence>
<dbReference type="SMART" id="SM00530">
    <property type="entry name" value="HTH_XRE"/>
    <property type="match status" value="1"/>
</dbReference>
<dbReference type="AlphaFoldDB" id="E2ZAT6"/>
<protein>
    <submittedName>
        <fullName evidence="2">DNA-binding helix-turn-helix protein</fullName>
    </submittedName>
</protein>